<dbReference type="Proteomes" id="UP000031668">
    <property type="component" value="Unassembled WGS sequence"/>
</dbReference>
<feature type="compositionally biased region" description="Basic and acidic residues" evidence="1">
    <location>
        <begin position="13"/>
        <end position="23"/>
    </location>
</feature>
<evidence type="ECO:0000313" key="4">
    <source>
        <dbReference type="Proteomes" id="UP000031668"/>
    </source>
</evidence>
<reference evidence="3 4" key="1">
    <citation type="journal article" date="2014" name="Genome Biol. Evol.">
        <title>The genome of the myxosporean Thelohanellus kitauei shows adaptations to nutrient acquisition within its fish host.</title>
        <authorList>
            <person name="Yang Y."/>
            <person name="Xiong J."/>
            <person name="Zhou Z."/>
            <person name="Huo F."/>
            <person name="Miao W."/>
            <person name="Ran C."/>
            <person name="Liu Y."/>
            <person name="Zhang J."/>
            <person name="Feng J."/>
            <person name="Wang M."/>
            <person name="Wang M."/>
            <person name="Wang L."/>
            <person name="Yao B."/>
        </authorList>
    </citation>
    <scope>NUCLEOTIDE SEQUENCE [LARGE SCALE GENOMIC DNA]</scope>
    <source>
        <strain evidence="3">Wuqing</strain>
    </source>
</reference>
<evidence type="ECO:0000313" key="3">
    <source>
        <dbReference type="EMBL" id="KII69743.1"/>
    </source>
</evidence>
<keyword evidence="2" id="KW-0472">Membrane</keyword>
<name>A0A0C2JK28_THEKT</name>
<dbReference type="EMBL" id="JWZT01002304">
    <property type="protein sequence ID" value="KII69743.1"/>
    <property type="molecule type" value="Genomic_DNA"/>
</dbReference>
<keyword evidence="2" id="KW-0812">Transmembrane</keyword>
<feature type="transmembrane region" description="Helical" evidence="2">
    <location>
        <begin position="94"/>
        <end position="112"/>
    </location>
</feature>
<gene>
    <name evidence="3" type="ORF">RF11_03087</name>
</gene>
<feature type="compositionally biased region" description="Polar residues" evidence="1">
    <location>
        <begin position="1"/>
        <end position="12"/>
    </location>
</feature>
<proteinExistence type="predicted"/>
<evidence type="ECO:0000256" key="2">
    <source>
        <dbReference type="SAM" id="Phobius"/>
    </source>
</evidence>
<organism evidence="3 4">
    <name type="scientific">Thelohanellus kitauei</name>
    <name type="common">Myxosporean</name>
    <dbReference type="NCBI Taxonomy" id="669202"/>
    <lineage>
        <taxon>Eukaryota</taxon>
        <taxon>Metazoa</taxon>
        <taxon>Cnidaria</taxon>
        <taxon>Myxozoa</taxon>
        <taxon>Myxosporea</taxon>
        <taxon>Bivalvulida</taxon>
        <taxon>Platysporina</taxon>
        <taxon>Myxobolidae</taxon>
        <taxon>Thelohanellus</taxon>
    </lineage>
</organism>
<keyword evidence="4" id="KW-1185">Reference proteome</keyword>
<sequence>MYLTQVSEASRNGSEKDDNKNQDTDTESSTANKNHKSDDIQSYTDKKRRYSNYPDSEYTKIFVDTDSIFINKNPSTKLARSMNTLNFWSTKDRLYIWIMCLGIFVLIVQGKWRRKTSRQLRNFFSRLKNPFK</sequence>
<keyword evidence="2" id="KW-1133">Transmembrane helix</keyword>
<accession>A0A0C2JK28</accession>
<evidence type="ECO:0000256" key="1">
    <source>
        <dbReference type="SAM" id="MobiDB-lite"/>
    </source>
</evidence>
<feature type="region of interest" description="Disordered" evidence="1">
    <location>
        <begin position="1"/>
        <end position="51"/>
    </location>
</feature>
<comment type="caution">
    <text evidence="3">The sequence shown here is derived from an EMBL/GenBank/DDBJ whole genome shotgun (WGS) entry which is preliminary data.</text>
</comment>
<dbReference type="AlphaFoldDB" id="A0A0C2JK28"/>
<protein>
    <submittedName>
        <fullName evidence="3">Uncharacterized protein</fullName>
    </submittedName>
</protein>